<dbReference type="PROSITE" id="PS50225">
    <property type="entry name" value="SOCS"/>
    <property type="match status" value="1"/>
</dbReference>
<sequence length="470" mass="52456">MLATFIITICEFFSALLHAVLRILVPVVESAGLGVPYFDLGPSPGVAMAELSPRQLAAMQLKERFLDAVRRNDAQEVLHILHTTNLDIDTVLEVEDCSMVLASYKQGYWLPGYKLEKSWAMAIHLCAMYNAVETALVLLQSGASVNRMPNGKTPLHVACEVSNSDCVALLLAHGAKVNSVSLSGHMPLHYCITKESVYCAKHLILKGAKVDIASHNSDEDTPLHTAARFGIPELAALYLAHGASVNAVNSRQETPLITAAFWAFDTKEQTYSQDHHLVCRILLDHKADPNLQEEDNKTALHKAAWNCDHVLMHILLEAGADTRAMDINGCAPIQYLLKVTDVRAMAMPELCYQMLLNYNAARIYPPQFHKVLQACHDFPKVVEIMVNSYESLKPTKKWRTAIPDDCYKRHEEFYDSLFAVCTNTPRALLHLARCAIRATVLKHRHTGIEQLPLPTPMKKYLLLEPEGLLY</sequence>
<name>A0A667ZA55_9TELE</name>
<evidence type="ECO:0000256" key="4">
    <source>
        <dbReference type="PROSITE-ProRule" id="PRU00023"/>
    </source>
</evidence>
<gene>
    <name evidence="7" type="primary">ASB4</name>
    <name evidence="7" type="synonym">asb4</name>
</gene>
<dbReference type="Proteomes" id="UP000472263">
    <property type="component" value="Chromosome 11"/>
</dbReference>
<dbReference type="Pfam" id="PF07525">
    <property type="entry name" value="SOCS_box"/>
    <property type="match status" value="1"/>
</dbReference>
<accession>A0A667ZA55</accession>
<evidence type="ECO:0000313" key="8">
    <source>
        <dbReference type="Proteomes" id="UP000472263"/>
    </source>
</evidence>
<feature type="chain" id="PRO_5025521738" evidence="5">
    <location>
        <begin position="31"/>
        <end position="470"/>
    </location>
</feature>
<dbReference type="GO" id="GO:0005634">
    <property type="term" value="C:nucleus"/>
    <property type="evidence" value="ECO:0007669"/>
    <property type="project" value="TreeGrafter"/>
</dbReference>
<dbReference type="InterPro" id="IPR050745">
    <property type="entry name" value="Multifunctional_regulatory"/>
</dbReference>
<dbReference type="InterPro" id="IPR001496">
    <property type="entry name" value="SOCS_box"/>
</dbReference>
<evidence type="ECO:0000256" key="5">
    <source>
        <dbReference type="SAM" id="SignalP"/>
    </source>
</evidence>
<protein>
    <submittedName>
        <fullName evidence="7">Ankyrin repeat and SOCS box containing 4</fullName>
    </submittedName>
</protein>
<dbReference type="FunFam" id="1.10.750.20:FF:000001">
    <property type="entry name" value="Ankyrin repeat and SOCS box containing 1"/>
    <property type="match status" value="1"/>
</dbReference>
<dbReference type="Pfam" id="PF00023">
    <property type="entry name" value="Ank"/>
    <property type="match status" value="1"/>
</dbReference>
<proteinExistence type="predicted"/>
<feature type="signal peptide" evidence="5">
    <location>
        <begin position="1"/>
        <end position="30"/>
    </location>
</feature>
<dbReference type="SUPFAM" id="SSF48403">
    <property type="entry name" value="Ankyrin repeat"/>
    <property type="match status" value="1"/>
</dbReference>
<keyword evidence="8" id="KW-1185">Reference proteome</keyword>
<dbReference type="SMART" id="SM00969">
    <property type="entry name" value="SOCS_box"/>
    <property type="match status" value="1"/>
</dbReference>
<dbReference type="SUPFAM" id="SSF158235">
    <property type="entry name" value="SOCS box-like"/>
    <property type="match status" value="1"/>
</dbReference>
<dbReference type="AlphaFoldDB" id="A0A667ZA55"/>
<feature type="repeat" description="ANK" evidence="4">
    <location>
        <begin position="183"/>
        <end position="215"/>
    </location>
</feature>
<dbReference type="OrthoDB" id="539213at2759"/>
<dbReference type="Gene3D" id="1.25.40.20">
    <property type="entry name" value="Ankyrin repeat-containing domain"/>
    <property type="match status" value="2"/>
</dbReference>
<dbReference type="InterPro" id="IPR036036">
    <property type="entry name" value="SOCS_box-like_dom_sf"/>
</dbReference>
<dbReference type="InParanoid" id="A0A667ZA55"/>
<evidence type="ECO:0000256" key="1">
    <source>
        <dbReference type="ARBA" id="ARBA00004906"/>
    </source>
</evidence>
<dbReference type="GO" id="GO:0005737">
    <property type="term" value="C:cytoplasm"/>
    <property type="evidence" value="ECO:0007669"/>
    <property type="project" value="TreeGrafter"/>
</dbReference>
<dbReference type="RefSeq" id="XP_029918827.1">
    <property type="nucleotide sequence ID" value="XM_030062967.1"/>
</dbReference>
<dbReference type="GeneTree" id="ENSGT00940000158874"/>
<dbReference type="CTD" id="51666"/>
<keyword evidence="2" id="KW-0677">Repeat</keyword>
<dbReference type="GO" id="GO:0016567">
    <property type="term" value="P:protein ubiquitination"/>
    <property type="evidence" value="ECO:0007669"/>
    <property type="project" value="UniProtKB-UniPathway"/>
</dbReference>
<dbReference type="InterPro" id="IPR036770">
    <property type="entry name" value="Ankyrin_rpt-contain_sf"/>
</dbReference>
<feature type="repeat" description="ANK" evidence="4">
    <location>
        <begin position="150"/>
        <end position="182"/>
    </location>
</feature>
<dbReference type="PANTHER" id="PTHR24189">
    <property type="entry name" value="MYOTROPHIN"/>
    <property type="match status" value="1"/>
</dbReference>
<dbReference type="CDD" id="cd03723">
    <property type="entry name" value="SOCS_ASB4_ASB18"/>
    <property type="match status" value="1"/>
</dbReference>
<dbReference type="Pfam" id="PF12796">
    <property type="entry name" value="Ank_2"/>
    <property type="match status" value="1"/>
</dbReference>
<dbReference type="PROSITE" id="PS50297">
    <property type="entry name" value="ANK_REP_REGION"/>
    <property type="match status" value="3"/>
</dbReference>
<keyword evidence="5" id="KW-0732">Signal</keyword>
<dbReference type="Gene3D" id="1.10.750.20">
    <property type="entry name" value="SOCS box"/>
    <property type="match status" value="1"/>
</dbReference>
<feature type="repeat" description="ANK" evidence="4">
    <location>
        <begin position="218"/>
        <end position="250"/>
    </location>
</feature>
<reference evidence="7" key="2">
    <citation type="submission" date="2025-08" db="UniProtKB">
        <authorList>
            <consortium name="Ensembl"/>
        </authorList>
    </citation>
    <scope>IDENTIFICATION</scope>
</reference>
<evidence type="ECO:0000256" key="2">
    <source>
        <dbReference type="ARBA" id="ARBA00022737"/>
    </source>
</evidence>
<dbReference type="Pfam" id="PF13637">
    <property type="entry name" value="Ank_4"/>
    <property type="match status" value="1"/>
</dbReference>
<evidence type="ECO:0000259" key="6">
    <source>
        <dbReference type="PROSITE" id="PS50225"/>
    </source>
</evidence>
<organism evidence="7 8">
    <name type="scientific">Myripristis murdjan</name>
    <name type="common">pinecone soldierfish</name>
    <dbReference type="NCBI Taxonomy" id="586833"/>
    <lineage>
        <taxon>Eukaryota</taxon>
        <taxon>Metazoa</taxon>
        <taxon>Chordata</taxon>
        <taxon>Craniata</taxon>
        <taxon>Vertebrata</taxon>
        <taxon>Euteleostomi</taxon>
        <taxon>Actinopterygii</taxon>
        <taxon>Neopterygii</taxon>
        <taxon>Teleostei</taxon>
        <taxon>Neoteleostei</taxon>
        <taxon>Acanthomorphata</taxon>
        <taxon>Holocentriformes</taxon>
        <taxon>Holocentridae</taxon>
        <taxon>Myripristis</taxon>
    </lineage>
</organism>
<dbReference type="PANTHER" id="PTHR24189:SF71">
    <property type="entry name" value="ANKYRIN REPEAT DOMAIN 39"/>
    <property type="match status" value="1"/>
</dbReference>
<reference evidence="7" key="1">
    <citation type="submission" date="2019-06" db="EMBL/GenBank/DDBJ databases">
        <authorList>
            <consortium name="Wellcome Sanger Institute Data Sharing"/>
        </authorList>
    </citation>
    <scope>NUCLEOTIDE SEQUENCE [LARGE SCALE GENOMIC DNA]</scope>
</reference>
<feature type="repeat" description="ANK" evidence="4">
    <location>
        <begin position="295"/>
        <end position="327"/>
    </location>
</feature>
<dbReference type="GO" id="GO:0035556">
    <property type="term" value="P:intracellular signal transduction"/>
    <property type="evidence" value="ECO:0007669"/>
    <property type="project" value="InterPro"/>
</dbReference>
<dbReference type="SMART" id="SM00248">
    <property type="entry name" value="ANK"/>
    <property type="match status" value="6"/>
</dbReference>
<comment type="pathway">
    <text evidence="1">Protein modification; protein ubiquitination.</text>
</comment>
<dbReference type="Ensembl" id="ENSMMDT00005033632.1">
    <property type="protein sequence ID" value="ENSMMDP00005032899.1"/>
    <property type="gene ID" value="ENSMMDG00005015480.1"/>
</dbReference>
<dbReference type="GeneID" id="115367295"/>
<evidence type="ECO:0000313" key="7">
    <source>
        <dbReference type="Ensembl" id="ENSMMDP00005032899.1"/>
    </source>
</evidence>
<feature type="domain" description="SOCS box" evidence="6">
    <location>
        <begin position="423"/>
        <end position="461"/>
    </location>
</feature>
<keyword evidence="3 4" id="KW-0040">ANK repeat</keyword>
<dbReference type="InterPro" id="IPR002110">
    <property type="entry name" value="Ankyrin_rpt"/>
</dbReference>
<reference evidence="7" key="3">
    <citation type="submission" date="2025-09" db="UniProtKB">
        <authorList>
            <consortium name="Ensembl"/>
        </authorList>
    </citation>
    <scope>IDENTIFICATION</scope>
</reference>
<dbReference type="PROSITE" id="PS50088">
    <property type="entry name" value="ANK_REPEAT"/>
    <property type="match status" value="4"/>
</dbReference>
<dbReference type="UniPathway" id="UPA00143"/>
<evidence type="ECO:0000256" key="3">
    <source>
        <dbReference type="ARBA" id="ARBA00023043"/>
    </source>
</evidence>